<protein>
    <submittedName>
        <fullName evidence="1">Uncharacterized protein</fullName>
    </submittedName>
</protein>
<dbReference type="AlphaFoldDB" id="A0AAV2ESK2"/>
<evidence type="ECO:0000313" key="1">
    <source>
        <dbReference type="EMBL" id="CAL1388450.1"/>
    </source>
</evidence>
<reference evidence="1 2" key="1">
    <citation type="submission" date="2024-04" db="EMBL/GenBank/DDBJ databases">
        <authorList>
            <person name="Fracassetti M."/>
        </authorList>
    </citation>
    <scope>NUCLEOTIDE SEQUENCE [LARGE SCALE GENOMIC DNA]</scope>
</reference>
<dbReference type="Proteomes" id="UP001497516">
    <property type="component" value="Chromosome 5"/>
</dbReference>
<gene>
    <name evidence="1" type="ORF">LTRI10_LOCUS29378</name>
</gene>
<name>A0AAV2ESK2_9ROSI</name>
<organism evidence="1 2">
    <name type="scientific">Linum trigynum</name>
    <dbReference type="NCBI Taxonomy" id="586398"/>
    <lineage>
        <taxon>Eukaryota</taxon>
        <taxon>Viridiplantae</taxon>
        <taxon>Streptophyta</taxon>
        <taxon>Embryophyta</taxon>
        <taxon>Tracheophyta</taxon>
        <taxon>Spermatophyta</taxon>
        <taxon>Magnoliopsida</taxon>
        <taxon>eudicotyledons</taxon>
        <taxon>Gunneridae</taxon>
        <taxon>Pentapetalae</taxon>
        <taxon>rosids</taxon>
        <taxon>fabids</taxon>
        <taxon>Malpighiales</taxon>
        <taxon>Linaceae</taxon>
        <taxon>Linum</taxon>
    </lineage>
</organism>
<keyword evidence="2" id="KW-1185">Reference proteome</keyword>
<proteinExistence type="predicted"/>
<sequence>MSDHQNRQIYDSHDKETLKLGLFPNLLRPLFPPPPHQIAIPINASTPIVLSSSIPESPLIFVRNFPGRRPVVVVVPQGMRLVVVERLED</sequence>
<dbReference type="EMBL" id="OZ034818">
    <property type="protein sequence ID" value="CAL1388450.1"/>
    <property type="molecule type" value="Genomic_DNA"/>
</dbReference>
<accession>A0AAV2ESK2</accession>
<evidence type="ECO:0000313" key="2">
    <source>
        <dbReference type="Proteomes" id="UP001497516"/>
    </source>
</evidence>